<dbReference type="AlphaFoldDB" id="A0A183JH03"/>
<reference evidence="3" key="1">
    <citation type="submission" date="2016-06" db="UniProtKB">
        <authorList>
            <consortium name="WormBaseParasite"/>
        </authorList>
    </citation>
    <scope>IDENTIFICATION</scope>
</reference>
<dbReference type="EMBL" id="UZAK01001751">
    <property type="protein sequence ID" value="VDO71271.1"/>
    <property type="molecule type" value="Genomic_DNA"/>
</dbReference>
<keyword evidence="2" id="KW-1185">Reference proteome</keyword>
<accession>A0A183JH03</accession>
<gene>
    <name evidence="1" type="ORF">SCUD_LOCUS1975</name>
</gene>
<evidence type="ECO:0000313" key="1">
    <source>
        <dbReference type="EMBL" id="VDO71271.1"/>
    </source>
</evidence>
<proteinExistence type="predicted"/>
<evidence type="ECO:0000313" key="3">
    <source>
        <dbReference type="WBParaSite" id="SCUD_0000197501-mRNA-1"/>
    </source>
</evidence>
<dbReference type="WBParaSite" id="SCUD_0000197501-mRNA-1">
    <property type="protein sequence ID" value="SCUD_0000197501-mRNA-1"/>
    <property type="gene ID" value="SCUD_0000197501"/>
</dbReference>
<organism evidence="3">
    <name type="scientific">Schistosoma curassoni</name>
    <dbReference type="NCBI Taxonomy" id="6186"/>
    <lineage>
        <taxon>Eukaryota</taxon>
        <taxon>Metazoa</taxon>
        <taxon>Spiralia</taxon>
        <taxon>Lophotrochozoa</taxon>
        <taxon>Platyhelminthes</taxon>
        <taxon>Trematoda</taxon>
        <taxon>Digenea</taxon>
        <taxon>Strigeidida</taxon>
        <taxon>Schistosomatoidea</taxon>
        <taxon>Schistosomatidae</taxon>
        <taxon>Schistosoma</taxon>
    </lineage>
</organism>
<name>A0A183JH03_9TREM</name>
<reference evidence="1 2" key="2">
    <citation type="submission" date="2018-11" db="EMBL/GenBank/DDBJ databases">
        <authorList>
            <consortium name="Pathogen Informatics"/>
        </authorList>
    </citation>
    <scope>NUCLEOTIDE SEQUENCE [LARGE SCALE GENOMIC DNA]</scope>
    <source>
        <strain evidence="1">Dakar</strain>
        <strain evidence="2">Dakar, Senegal</strain>
    </source>
</reference>
<evidence type="ECO:0000313" key="2">
    <source>
        <dbReference type="Proteomes" id="UP000279833"/>
    </source>
</evidence>
<sequence>MPSKEARNALTGWESHGSRIFKASLRTKEGITMNVIECHVRNNDSNDDNNEANKQVEESITADTQKYVENLATIAENAAREGKMKRPYDTTKKLVGKYNKSEAPVKDKEGNMNYEIQEQSNIWVERIEELLNKPASRTSKQHTDIPVDVTPPTIEEIRMAIVQVEGEKSTAPHSISAEEPKSHIEATANMLQVLFWKI</sequence>
<dbReference type="Proteomes" id="UP000279833">
    <property type="component" value="Unassembled WGS sequence"/>
</dbReference>
<protein>
    <submittedName>
        <fullName evidence="3">Reverse transcriptase domain-containing protein</fullName>
    </submittedName>
</protein>